<keyword evidence="5" id="KW-0547">Nucleotide-binding</keyword>
<evidence type="ECO:0000256" key="3">
    <source>
        <dbReference type="ARBA" id="ARBA00022553"/>
    </source>
</evidence>
<evidence type="ECO:0000256" key="1">
    <source>
        <dbReference type="ARBA" id="ARBA00000085"/>
    </source>
</evidence>
<keyword evidence="7" id="KW-0067">ATP-binding</keyword>
<dbReference type="RefSeq" id="WP_268112689.1">
    <property type="nucleotide sequence ID" value="NZ_JAPPUX010000004.1"/>
</dbReference>
<dbReference type="EC" id="2.7.13.3" evidence="2"/>
<dbReference type="InterPro" id="IPR011712">
    <property type="entry name" value="Sig_transdc_His_kin_sub3_dim/P"/>
</dbReference>
<evidence type="ECO:0000259" key="9">
    <source>
        <dbReference type="SMART" id="SM00387"/>
    </source>
</evidence>
<evidence type="ECO:0000256" key="6">
    <source>
        <dbReference type="ARBA" id="ARBA00022777"/>
    </source>
</evidence>
<dbReference type="GO" id="GO:0016301">
    <property type="term" value="F:kinase activity"/>
    <property type="evidence" value="ECO:0007669"/>
    <property type="project" value="UniProtKB-KW"/>
</dbReference>
<evidence type="ECO:0000313" key="11">
    <source>
        <dbReference type="Proteomes" id="UP001074726"/>
    </source>
</evidence>
<evidence type="ECO:0000256" key="7">
    <source>
        <dbReference type="ARBA" id="ARBA00022840"/>
    </source>
</evidence>
<dbReference type="InterPro" id="IPR036890">
    <property type="entry name" value="HATPase_C_sf"/>
</dbReference>
<dbReference type="SMART" id="SM00387">
    <property type="entry name" value="HATPase_c"/>
    <property type="match status" value="1"/>
</dbReference>
<evidence type="ECO:0000256" key="8">
    <source>
        <dbReference type="ARBA" id="ARBA00023012"/>
    </source>
</evidence>
<dbReference type="InterPro" id="IPR050482">
    <property type="entry name" value="Sensor_HK_TwoCompSys"/>
</dbReference>
<dbReference type="Pfam" id="PF07730">
    <property type="entry name" value="HisKA_3"/>
    <property type="match status" value="1"/>
</dbReference>
<reference evidence="10" key="1">
    <citation type="submission" date="2022-08" db="EMBL/GenBank/DDBJ databases">
        <title>Genome sequencing of Nocardioides sp. STR2.</title>
        <authorList>
            <person name="So Y."/>
        </authorList>
    </citation>
    <scope>NUCLEOTIDE SEQUENCE</scope>
    <source>
        <strain evidence="10">STR2</strain>
    </source>
</reference>
<dbReference type="Gene3D" id="3.30.565.10">
    <property type="entry name" value="Histidine kinase-like ATPase, C-terminal domain"/>
    <property type="match status" value="1"/>
</dbReference>
<keyword evidence="11" id="KW-1185">Reference proteome</keyword>
<sequence>MLAQVRSAALSVWRLPAPLDARPAGRLDYAFVVVAAVVAVIEVTLVNPDLEGRWLALTSFLAWLPSLLVRRTAPLVPAGAFVVVAAALRVVEWTTGEVPGDLGTAVVALLIPYSLTRWAGGKDAVTGLFLFFFVAGSSLLSQDLPAADRIGGTSVVVAAVALGAAVRARSMLRARQLDDVRRDERERLARDLHDTVAHHLTAIAISAQAGLAVAEHEPAAATDALRRIDEEATRTLAETRKVLRVLRTDDEAPGRPLADLLGLASGGPGPMVTVALDDDLDDLPPTIAAALQRIAQEAVANARRHARDATFVQVRVTREDDRVRLVVTDDGRGSAGSGDGFGIVGMTERATLLGGHLEAGSLAPLVGWRVTATLPLEEAR</sequence>
<evidence type="ECO:0000256" key="4">
    <source>
        <dbReference type="ARBA" id="ARBA00022679"/>
    </source>
</evidence>
<dbReference type="Gene3D" id="1.20.5.1930">
    <property type="match status" value="1"/>
</dbReference>
<evidence type="ECO:0000313" key="10">
    <source>
        <dbReference type="EMBL" id="MCY4727749.1"/>
    </source>
</evidence>
<keyword evidence="3" id="KW-0597">Phosphoprotein</keyword>
<dbReference type="PANTHER" id="PTHR24421:SF10">
    <property type="entry name" value="NITRATE_NITRITE SENSOR PROTEIN NARQ"/>
    <property type="match status" value="1"/>
</dbReference>
<protein>
    <recommendedName>
        <fullName evidence="2">histidine kinase</fullName>
        <ecNumber evidence="2">2.7.13.3</ecNumber>
    </recommendedName>
</protein>
<dbReference type="Proteomes" id="UP001074726">
    <property type="component" value="Unassembled WGS sequence"/>
</dbReference>
<accession>A0ABT4CHZ4</accession>
<evidence type="ECO:0000256" key="2">
    <source>
        <dbReference type="ARBA" id="ARBA00012438"/>
    </source>
</evidence>
<name>A0ABT4CHZ4_9ACTN</name>
<dbReference type="SUPFAM" id="SSF55874">
    <property type="entry name" value="ATPase domain of HSP90 chaperone/DNA topoisomerase II/histidine kinase"/>
    <property type="match status" value="1"/>
</dbReference>
<proteinExistence type="predicted"/>
<dbReference type="InterPro" id="IPR003594">
    <property type="entry name" value="HATPase_dom"/>
</dbReference>
<keyword evidence="8" id="KW-0902">Two-component regulatory system</keyword>
<keyword evidence="6 10" id="KW-0418">Kinase</keyword>
<comment type="caution">
    <text evidence="10">The sequence shown here is derived from an EMBL/GenBank/DDBJ whole genome shotgun (WGS) entry which is preliminary data.</text>
</comment>
<organism evidence="10 11">
    <name type="scientific">Nocardioides pini</name>
    <dbReference type="NCBI Taxonomy" id="2975053"/>
    <lineage>
        <taxon>Bacteria</taxon>
        <taxon>Bacillati</taxon>
        <taxon>Actinomycetota</taxon>
        <taxon>Actinomycetes</taxon>
        <taxon>Propionibacteriales</taxon>
        <taxon>Nocardioidaceae</taxon>
        <taxon>Nocardioides</taxon>
    </lineage>
</organism>
<gene>
    <name evidence="10" type="ORF">NYO98_15785</name>
</gene>
<dbReference type="PANTHER" id="PTHR24421">
    <property type="entry name" value="NITRATE/NITRITE SENSOR PROTEIN NARX-RELATED"/>
    <property type="match status" value="1"/>
</dbReference>
<keyword evidence="4" id="KW-0808">Transferase</keyword>
<feature type="domain" description="Histidine kinase/HSP90-like ATPase" evidence="9">
    <location>
        <begin position="286"/>
        <end position="378"/>
    </location>
</feature>
<dbReference type="CDD" id="cd16917">
    <property type="entry name" value="HATPase_UhpB-NarQ-NarX-like"/>
    <property type="match status" value="1"/>
</dbReference>
<comment type="catalytic activity">
    <reaction evidence="1">
        <text>ATP + protein L-histidine = ADP + protein N-phospho-L-histidine.</text>
        <dbReference type="EC" id="2.7.13.3"/>
    </reaction>
</comment>
<dbReference type="EMBL" id="JAPPUX010000004">
    <property type="protein sequence ID" value="MCY4727749.1"/>
    <property type="molecule type" value="Genomic_DNA"/>
</dbReference>
<evidence type="ECO:0000256" key="5">
    <source>
        <dbReference type="ARBA" id="ARBA00022741"/>
    </source>
</evidence>
<dbReference type="Pfam" id="PF02518">
    <property type="entry name" value="HATPase_c"/>
    <property type="match status" value="1"/>
</dbReference>